<dbReference type="PaxDb" id="4097-A0A1S3XL44"/>
<dbReference type="KEGG" id="nta:107766444"/>
<proteinExistence type="predicted"/>
<sequence>MAEDSELWDIICDGPYVPTKALEELPFSMSKTSKEYTDADRKVMEKNFCAKKIMVCGIGPKEYSRISVCDTAKEIWEALQISHEGTIQALAAWGNSYGESEDETDAGDSSMMAVEGEENEYLRETIETLETISKAGNSGKGKEIASDEHIRLEDELKSKTGARKLFSSEQTNSEGPCPWSAHVKVQGGTNL</sequence>
<evidence type="ECO:0000313" key="2">
    <source>
        <dbReference type="RefSeq" id="XP_016440710.1"/>
    </source>
</evidence>
<protein>
    <submittedName>
        <fullName evidence="2">Uncharacterized protein</fullName>
    </submittedName>
</protein>
<reference evidence="2" key="1">
    <citation type="submission" date="2025-08" db="UniProtKB">
        <authorList>
            <consortium name="RefSeq"/>
        </authorList>
    </citation>
    <scope>IDENTIFICATION</scope>
</reference>
<dbReference type="PANTHER" id="PTHR34676">
    <property type="entry name" value="DUF4219 DOMAIN-CONTAINING PROTEIN-RELATED"/>
    <property type="match status" value="1"/>
</dbReference>
<evidence type="ECO:0000256" key="1">
    <source>
        <dbReference type="SAM" id="MobiDB-lite"/>
    </source>
</evidence>
<dbReference type="PANTHER" id="PTHR34676:SF8">
    <property type="entry name" value="TRANSMEMBRANE PROTEIN"/>
    <property type="match status" value="1"/>
</dbReference>
<name>A0A1S3XL44_TOBAC</name>
<feature type="region of interest" description="Disordered" evidence="1">
    <location>
        <begin position="161"/>
        <end position="191"/>
    </location>
</feature>
<dbReference type="AlphaFoldDB" id="A0A1S3XL44"/>
<organism evidence="2">
    <name type="scientific">Nicotiana tabacum</name>
    <name type="common">Common tobacco</name>
    <dbReference type="NCBI Taxonomy" id="4097"/>
    <lineage>
        <taxon>Eukaryota</taxon>
        <taxon>Viridiplantae</taxon>
        <taxon>Streptophyta</taxon>
        <taxon>Embryophyta</taxon>
        <taxon>Tracheophyta</taxon>
        <taxon>Spermatophyta</taxon>
        <taxon>Magnoliopsida</taxon>
        <taxon>eudicotyledons</taxon>
        <taxon>Gunneridae</taxon>
        <taxon>Pentapetalae</taxon>
        <taxon>asterids</taxon>
        <taxon>lamiids</taxon>
        <taxon>Solanales</taxon>
        <taxon>Solanaceae</taxon>
        <taxon>Nicotianoideae</taxon>
        <taxon>Nicotianeae</taxon>
        <taxon>Nicotiana</taxon>
    </lineage>
</organism>
<dbReference type="Pfam" id="PF14223">
    <property type="entry name" value="Retrotran_gag_2"/>
    <property type="match status" value="1"/>
</dbReference>
<dbReference type="RefSeq" id="XP_016440710.1">
    <property type="nucleotide sequence ID" value="XM_016585224.1"/>
</dbReference>
<accession>A0A1S3XL44</accession>
<gene>
    <name evidence="2" type="primary">LOC107766444</name>
</gene>
<dbReference type="OrthoDB" id="1302458at2759"/>